<dbReference type="RefSeq" id="WP_223790410.1">
    <property type="nucleotide sequence ID" value="NZ_JAIOUQ010000003.1"/>
</dbReference>
<dbReference type="EMBL" id="JAIOUQ010000003">
    <property type="protein sequence ID" value="MBZ2164734.1"/>
    <property type="molecule type" value="Genomic_DNA"/>
</dbReference>
<evidence type="ECO:0000256" key="1">
    <source>
        <dbReference type="SAM" id="Phobius"/>
    </source>
</evidence>
<evidence type="ECO:0000313" key="3">
    <source>
        <dbReference type="Proteomes" id="UP000825933"/>
    </source>
</evidence>
<keyword evidence="1" id="KW-0472">Membrane</keyword>
<dbReference type="Proteomes" id="UP000825933">
    <property type="component" value="Unassembled WGS sequence"/>
</dbReference>
<proteinExistence type="predicted"/>
<name>A0A8T5UM36_9EURY</name>
<protein>
    <submittedName>
        <fullName evidence="2">Uncharacterized protein</fullName>
    </submittedName>
</protein>
<feature type="transmembrane region" description="Helical" evidence="1">
    <location>
        <begin position="20"/>
        <end position="46"/>
    </location>
</feature>
<dbReference type="AlphaFoldDB" id="A0A8T5UM36"/>
<organism evidence="2 3">
    <name type="scientific">Methanobacterium spitsbergense</name>
    <dbReference type="NCBI Taxonomy" id="2874285"/>
    <lineage>
        <taxon>Archaea</taxon>
        <taxon>Methanobacteriati</taxon>
        <taxon>Methanobacteriota</taxon>
        <taxon>Methanomada group</taxon>
        <taxon>Methanobacteria</taxon>
        <taxon>Methanobacteriales</taxon>
        <taxon>Methanobacteriaceae</taxon>
        <taxon>Methanobacterium</taxon>
    </lineage>
</organism>
<keyword evidence="1" id="KW-1133">Transmembrane helix</keyword>
<keyword evidence="3" id="KW-1185">Reference proteome</keyword>
<comment type="caution">
    <text evidence="2">The sequence shown here is derived from an EMBL/GenBank/DDBJ whole genome shotgun (WGS) entry which is preliminary data.</text>
</comment>
<gene>
    <name evidence="2" type="ORF">K8N75_01530</name>
</gene>
<sequence length="52" mass="6003">MTRDPLNELFKDIKDPDNRAKLFLLFAGAMIMSTILIVIGTIIFILRLLHIF</sequence>
<reference evidence="3" key="1">
    <citation type="journal article" date="2022" name="Microbiol. Resour. Announc.">
        <title>Draft Genome Sequence of a Methanogenic Archaeon from West Spitsbergen Permafrost.</title>
        <authorList>
            <person name="Trubitsyn V."/>
            <person name="Rivkina E."/>
            <person name="Shcherbakova V."/>
        </authorList>
    </citation>
    <scope>NUCLEOTIDE SEQUENCE [LARGE SCALE GENOMIC DNA]</scope>
    <source>
        <strain evidence="3">VT</strain>
    </source>
</reference>
<keyword evidence="1" id="KW-0812">Transmembrane</keyword>
<evidence type="ECO:0000313" key="2">
    <source>
        <dbReference type="EMBL" id="MBZ2164734.1"/>
    </source>
</evidence>
<accession>A0A8T5UM36</accession>